<name>A0A7R8WQM1_9CRUS</name>
<proteinExistence type="predicted"/>
<dbReference type="EMBL" id="OB670835">
    <property type="protein sequence ID" value="CAD7235019.1"/>
    <property type="molecule type" value="Genomic_DNA"/>
</dbReference>
<protein>
    <submittedName>
        <fullName evidence="1">Uncharacterized protein</fullName>
    </submittedName>
</protein>
<dbReference type="Gene3D" id="3.10.100.10">
    <property type="entry name" value="Mannose-Binding Protein A, subunit A"/>
    <property type="match status" value="1"/>
</dbReference>
<sequence>MYWDKSFNNFSMSTDAAWVGLYRDPDWSNDTNVFFRWADGSDFEGHNLKPHLSSGKSCCYFTHGGPFQSSRNADIINDYCFKRLQFLCHFEGGYPRNPDVPCYATTTDGNGIQLQYSD</sequence>
<dbReference type="AlphaFoldDB" id="A0A7R8WQM1"/>
<accession>A0A7R8WQM1</accession>
<evidence type="ECO:0000313" key="1">
    <source>
        <dbReference type="EMBL" id="CAD7235019.1"/>
    </source>
</evidence>
<reference evidence="1" key="1">
    <citation type="submission" date="2020-11" db="EMBL/GenBank/DDBJ databases">
        <authorList>
            <person name="Tran Van P."/>
        </authorList>
    </citation>
    <scope>NUCLEOTIDE SEQUENCE</scope>
</reference>
<organism evidence="1">
    <name type="scientific">Cyprideis torosa</name>
    <dbReference type="NCBI Taxonomy" id="163714"/>
    <lineage>
        <taxon>Eukaryota</taxon>
        <taxon>Metazoa</taxon>
        <taxon>Ecdysozoa</taxon>
        <taxon>Arthropoda</taxon>
        <taxon>Crustacea</taxon>
        <taxon>Oligostraca</taxon>
        <taxon>Ostracoda</taxon>
        <taxon>Podocopa</taxon>
        <taxon>Podocopida</taxon>
        <taxon>Cytherocopina</taxon>
        <taxon>Cytheroidea</taxon>
        <taxon>Cytherideidae</taxon>
        <taxon>Cyprideis</taxon>
    </lineage>
</organism>
<dbReference type="InterPro" id="IPR016187">
    <property type="entry name" value="CTDL_fold"/>
</dbReference>
<dbReference type="InterPro" id="IPR016186">
    <property type="entry name" value="C-type_lectin-like/link_sf"/>
</dbReference>
<gene>
    <name evidence="1" type="ORF">CTOB1V02_LOCUS12835</name>
</gene>
<dbReference type="SUPFAM" id="SSF56436">
    <property type="entry name" value="C-type lectin-like"/>
    <property type="match status" value="1"/>
</dbReference>